<organism evidence="1 2">
    <name type="scientific">Nocardiopsis kunsanensis</name>
    <dbReference type="NCBI Taxonomy" id="141693"/>
    <lineage>
        <taxon>Bacteria</taxon>
        <taxon>Bacillati</taxon>
        <taxon>Actinomycetota</taxon>
        <taxon>Actinomycetes</taxon>
        <taxon>Streptosporangiales</taxon>
        <taxon>Nocardiopsidaceae</taxon>
        <taxon>Nocardiopsis</taxon>
    </lineage>
</organism>
<gene>
    <name evidence="1" type="ORF">GCM10007147_41620</name>
</gene>
<dbReference type="RefSeq" id="WP_193518546.1">
    <property type="nucleotide sequence ID" value="NZ_BMXL01000033.1"/>
</dbReference>
<comment type="caution">
    <text evidence="1">The sequence shown here is derived from an EMBL/GenBank/DDBJ whole genome shotgun (WGS) entry which is preliminary data.</text>
</comment>
<dbReference type="Proteomes" id="UP000654947">
    <property type="component" value="Unassembled WGS sequence"/>
</dbReference>
<name>A0A918XJR8_9ACTN</name>
<accession>A0A918XJR8</accession>
<dbReference type="AlphaFoldDB" id="A0A918XJR8"/>
<sequence>MATPHRTREHGRPRDPEVLDTAVTRTAGLALDAVARLRSPHLRAELDRLRELRGQLAHEEPEFSDLVHEIVPGVGAAERRALLRVRRDVHNGRAPRSRDVELAEQAVADVPEALRTTRSTLTTTRELAATWTRVEELVEDAARESGDGLAAALSEPALARGLSLVNPVASRSLRGARARDLRSPGNKKARTALAYTVRTSLKPSPLSTLTSLRVEHPRGSHRSAPEAATARVHVSDALVLSVLHACLRYEGARERLRARPNRSLRYPDEGPRLLVPMFQHLNGAFFWRRDDVVDASEALGALTALGRVPTDEADTAPVGDFVRALPPGWTFRRALEAQLLIPSTPWQGPHQDALTVLAETLSGVAGADGTEPAEHLWKAADVVSGVPSAPAGQRSSARSEVSAHLRRAFVSLDAVPPAHTDHRDVLYEDTSGPGTPRPVPGAVHRATGTAAELLSRGIFRSSLHDDVVQAVREVTGAAEGPLVVDDVMALLHGISRGDEAVMRFQSSAMQDTFLIDQARDQGLAAPDRPVAVSPSTAEPMVFAVLQQARGNVVLDQALLSGPGQLARYRNRPGGDRLHEDLRRFCGDRPGVRVVEVGTAADQNSLQRSGADVLPRLTWPVESLSGGSPGGIDVSELRLSISGEDRVLLTDQHGVPVVLRYSGVVPMTLISGPVRNLLALAHPWALARVSDEDLPETVGPRPEAERTRIFARTVVDGLVTGRRTVSCAPASCPLGDPDLPLVRLAADLDLWLADHKLPQEVYVRVAPGDSGFQRPPKPLWVSVDSPHSLETARREAAATGARELRIVEALPGSDDTSAGSDGHLVQHAHLMTLSPNTEQIW</sequence>
<evidence type="ECO:0000313" key="2">
    <source>
        <dbReference type="Proteomes" id="UP000654947"/>
    </source>
</evidence>
<evidence type="ECO:0000313" key="1">
    <source>
        <dbReference type="EMBL" id="GHD35285.1"/>
    </source>
</evidence>
<protein>
    <recommendedName>
        <fullName evidence="3">Lantibiotic dehydratase N-terminal domain-containing protein</fullName>
    </recommendedName>
</protein>
<evidence type="ECO:0008006" key="3">
    <source>
        <dbReference type="Google" id="ProtNLM"/>
    </source>
</evidence>
<dbReference type="EMBL" id="BMXL01000033">
    <property type="protein sequence ID" value="GHD35285.1"/>
    <property type="molecule type" value="Genomic_DNA"/>
</dbReference>
<keyword evidence="2" id="KW-1185">Reference proteome</keyword>
<reference evidence="1 2" key="1">
    <citation type="journal article" date="2014" name="Int. J. Syst. Evol. Microbiol.">
        <title>Complete genome sequence of Corynebacterium casei LMG S-19264T (=DSM 44701T), isolated from a smear-ripened cheese.</title>
        <authorList>
            <consortium name="US DOE Joint Genome Institute (JGI-PGF)"/>
            <person name="Walter F."/>
            <person name="Albersmeier A."/>
            <person name="Kalinowski J."/>
            <person name="Ruckert C."/>
        </authorList>
    </citation>
    <scope>NUCLEOTIDE SEQUENCE [LARGE SCALE GENOMIC DNA]</scope>
    <source>
        <strain evidence="1 2">KCTC 19473</strain>
    </source>
</reference>
<proteinExistence type="predicted"/>